<protein>
    <submittedName>
        <fullName evidence="2">Uncharacterized protein</fullName>
    </submittedName>
</protein>
<gene>
    <name evidence="2" type="ORF">HMPREF1065_02917</name>
</gene>
<comment type="caution">
    <text evidence="2">The sequence shown here is derived from an EMBL/GenBank/DDBJ whole genome shotgun (WGS) entry which is preliminary data.</text>
</comment>
<feature type="region of interest" description="Disordered" evidence="1">
    <location>
        <begin position="95"/>
        <end position="122"/>
    </location>
</feature>
<proteinExistence type="predicted"/>
<evidence type="ECO:0000313" key="3">
    <source>
        <dbReference type="Proteomes" id="UP000004019"/>
    </source>
</evidence>
<dbReference type="HOGENOM" id="CLU_2091982_0_0_10"/>
<dbReference type="RefSeq" id="WP_007855173.1">
    <property type="nucleotide sequence ID" value="NZ_CP011531.1"/>
</dbReference>
<name>I8WBU5_9BACT</name>
<dbReference type="PATRIC" id="fig|997877.3.peg.3076"/>
<dbReference type="EMBL" id="AGXI01000019">
    <property type="protein sequence ID" value="EIY36095.1"/>
    <property type="molecule type" value="Genomic_DNA"/>
</dbReference>
<dbReference type="AlphaFoldDB" id="I8WBU5"/>
<feature type="compositionally biased region" description="Basic and acidic residues" evidence="1">
    <location>
        <begin position="95"/>
        <end position="105"/>
    </location>
</feature>
<evidence type="ECO:0000256" key="1">
    <source>
        <dbReference type="SAM" id="MobiDB-lite"/>
    </source>
</evidence>
<organism evidence="2 3">
    <name type="scientific">Phocaeicola dorei CL03T12C01</name>
    <dbReference type="NCBI Taxonomy" id="997877"/>
    <lineage>
        <taxon>Bacteria</taxon>
        <taxon>Pseudomonadati</taxon>
        <taxon>Bacteroidota</taxon>
        <taxon>Bacteroidia</taxon>
        <taxon>Bacteroidales</taxon>
        <taxon>Bacteroidaceae</taxon>
        <taxon>Phocaeicola</taxon>
    </lineage>
</organism>
<dbReference type="Proteomes" id="UP000004019">
    <property type="component" value="Unassembled WGS sequence"/>
</dbReference>
<accession>I8WBU5</accession>
<sequence>MAIIGAFGGLEAVRWGVTFWVNRKTNARKEDASADSMEDENERKQADWLEERIAQRDAKIDTLYVELRNKQSDKLAWIHKCHELELQLKDAEHNRCDRPDSECGRRIPPRRTTLIKDKEDKI</sequence>
<evidence type="ECO:0000313" key="2">
    <source>
        <dbReference type="EMBL" id="EIY36095.1"/>
    </source>
</evidence>
<reference evidence="2 3" key="1">
    <citation type="submission" date="2012-02" db="EMBL/GenBank/DDBJ databases">
        <title>The Genome Sequence of Bacteroides dorei CL03T12C01.</title>
        <authorList>
            <consortium name="The Broad Institute Genome Sequencing Platform"/>
            <person name="Earl A."/>
            <person name="Ward D."/>
            <person name="Feldgarden M."/>
            <person name="Gevers D."/>
            <person name="Zitomersky N.L."/>
            <person name="Coyne M.J."/>
            <person name="Comstock L.E."/>
            <person name="Young S.K."/>
            <person name="Zeng Q."/>
            <person name="Gargeya S."/>
            <person name="Fitzgerald M."/>
            <person name="Haas B."/>
            <person name="Abouelleil A."/>
            <person name="Alvarado L."/>
            <person name="Arachchi H.M."/>
            <person name="Berlin A."/>
            <person name="Chapman S.B."/>
            <person name="Gearin G."/>
            <person name="Goldberg J."/>
            <person name="Griggs A."/>
            <person name="Gujja S."/>
            <person name="Hansen M."/>
            <person name="Heiman D."/>
            <person name="Howarth C."/>
            <person name="Larimer J."/>
            <person name="Lui A."/>
            <person name="MacDonald P.J.P."/>
            <person name="McCowen C."/>
            <person name="Montmayeur A."/>
            <person name="Murphy C."/>
            <person name="Neiman D."/>
            <person name="Pearson M."/>
            <person name="Priest M."/>
            <person name="Roberts A."/>
            <person name="Saif S."/>
            <person name="Shea T."/>
            <person name="Sisk P."/>
            <person name="Stolte C."/>
            <person name="Sykes S."/>
            <person name="Wortman J."/>
            <person name="Nusbaum C."/>
            <person name="Birren B."/>
        </authorList>
    </citation>
    <scope>NUCLEOTIDE SEQUENCE [LARGE SCALE GENOMIC DNA]</scope>
    <source>
        <strain evidence="2 3">CL03T12C01</strain>
    </source>
</reference>